<name>A0AA94HU10_DESDE</name>
<gene>
    <name evidence="1" type="ORF">SAMN02910291_01760</name>
</gene>
<dbReference type="InterPro" id="IPR012440">
    <property type="entry name" value="DUF1641"/>
</dbReference>
<evidence type="ECO:0000313" key="2">
    <source>
        <dbReference type="Proteomes" id="UP000182680"/>
    </source>
</evidence>
<dbReference type="EMBL" id="FPIW01000030">
    <property type="protein sequence ID" value="SFW54159.1"/>
    <property type="molecule type" value="Genomic_DNA"/>
</dbReference>
<proteinExistence type="predicted"/>
<dbReference type="RefSeq" id="WP_012625468.1">
    <property type="nucleotide sequence ID" value="NZ_FPIW01000030.1"/>
</dbReference>
<comment type="caution">
    <text evidence="1">The sequence shown here is derived from an EMBL/GenBank/DDBJ whole genome shotgun (WGS) entry which is preliminary data.</text>
</comment>
<accession>A0AA94HU10</accession>
<organism evidence="1 2">
    <name type="scientific">Desulfovibrio desulfuricans</name>
    <dbReference type="NCBI Taxonomy" id="876"/>
    <lineage>
        <taxon>Bacteria</taxon>
        <taxon>Pseudomonadati</taxon>
        <taxon>Thermodesulfobacteriota</taxon>
        <taxon>Desulfovibrionia</taxon>
        <taxon>Desulfovibrionales</taxon>
        <taxon>Desulfovibrionaceae</taxon>
        <taxon>Desulfovibrio</taxon>
    </lineage>
</organism>
<dbReference type="OMA" id="PIGNHAF"/>
<protein>
    <submittedName>
        <fullName evidence="1">Uncharacterized conserved protein YjgD, DUF1641 family</fullName>
    </submittedName>
</protein>
<reference evidence="2" key="1">
    <citation type="submission" date="2016-11" db="EMBL/GenBank/DDBJ databases">
        <authorList>
            <person name="Jaros S."/>
            <person name="Januszkiewicz K."/>
            <person name="Wedrychowicz H."/>
        </authorList>
    </citation>
    <scope>NUCLEOTIDE SEQUENCE [LARGE SCALE GENOMIC DNA]</scope>
    <source>
        <strain evidence="2">DSM 7057</strain>
    </source>
</reference>
<dbReference type="Proteomes" id="UP000182680">
    <property type="component" value="Unassembled WGS sequence"/>
</dbReference>
<dbReference type="AlphaFoldDB" id="A0AA94HU10"/>
<evidence type="ECO:0000313" key="1">
    <source>
        <dbReference type="EMBL" id="SFW54159.1"/>
    </source>
</evidence>
<dbReference type="Pfam" id="PF07849">
    <property type="entry name" value="DUF1641"/>
    <property type="match status" value="1"/>
</dbReference>
<sequence>MTPEEKILERLNAIEDRLTDLQAAKENSSMLIEQLTPIGNHAFRLAVEELESLNGRVTLDDILDLVRKGLLTVPRITWLLDQLENATDLWHVLHPALGPTFPHIVEKMGQWEQDGVFAKASALKNAGGNMLDALSPEDIAKTGEGLTFAIGLLQRLADPGLQSKINSLIDLMSVIDTSNVKPTGILGLAGALRSDEGKQALGLIVELLKASGKLPATQGASR</sequence>